<sequence>VLKDEHLPEIVSNCCKFMKSEAVFLILSQLTGLKLHHLAPPDSDPDSDEEDGKKDSSPGMTLSIRKWCHSCYTLIRDGDQGNQCSALDAMLFLGVPKGWELDHGGFTSYIAKDEDEELLTVVPRSNCFALVYRDVESVRFTKYVNASVLDLGKEKNYFDISCSYFE</sequence>
<dbReference type="EMBL" id="JAXCGZ010001068">
    <property type="protein sequence ID" value="KAK7085385.1"/>
    <property type="molecule type" value="Genomic_DNA"/>
</dbReference>
<protein>
    <submittedName>
        <fullName evidence="3">Prolyl 3-hydroxylase ogfod1</fullName>
    </submittedName>
</protein>
<feature type="domain" description="Oxoglutarate/iron-dependent oxygenase C-terminal degradation" evidence="2">
    <location>
        <begin position="12"/>
        <end position="164"/>
    </location>
</feature>
<dbReference type="GO" id="GO:0031418">
    <property type="term" value="F:L-ascorbic acid binding"/>
    <property type="evidence" value="ECO:0007669"/>
    <property type="project" value="InterPro"/>
</dbReference>
<dbReference type="Gene3D" id="2.60.120.620">
    <property type="entry name" value="q2cbj1_9rhob like domain"/>
    <property type="match status" value="1"/>
</dbReference>
<dbReference type="AlphaFoldDB" id="A0AAN8XVY4"/>
<name>A0AAN8XVY4_HALRR</name>
<accession>A0AAN8XVY4</accession>
<gene>
    <name evidence="3" type="primary">OGFOD1_1</name>
    <name evidence="3" type="ORF">SK128_005806</name>
</gene>
<evidence type="ECO:0000313" key="4">
    <source>
        <dbReference type="Proteomes" id="UP001381693"/>
    </source>
</evidence>
<dbReference type="GO" id="GO:0031543">
    <property type="term" value="F:peptidyl-proline dioxygenase activity"/>
    <property type="evidence" value="ECO:0007669"/>
    <property type="project" value="TreeGrafter"/>
</dbReference>
<keyword evidence="4" id="KW-1185">Reference proteome</keyword>
<dbReference type="InterPro" id="IPR019601">
    <property type="entry name" value="Oxoglutarate/Fe-dep_Oase_C"/>
</dbReference>
<dbReference type="GO" id="GO:0005506">
    <property type="term" value="F:iron ion binding"/>
    <property type="evidence" value="ECO:0007669"/>
    <property type="project" value="InterPro"/>
</dbReference>
<feature type="region of interest" description="Disordered" evidence="1">
    <location>
        <begin position="38"/>
        <end position="58"/>
    </location>
</feature>
<evidence type="ECO:0000259" key="2">
    <source>
        <dbReference type="Pfam" id="PF10637"/>
    </source>
</evidence>
<proteinExistence type="predicted"/>
<organism evidence="3 4">
    <name type="scientific">Halocaridina rubra</name>
    <name type="common">Hawaiian red shrimp</name>
    <dbReference type="NCBI Taxonomy" id="373956"/>
    <lineage>
        <taxon>Eukaryota</taxon>
        <taxon>Metazoa</taxon>
        <taxon>Ecdysozoa</taxon>
        <taxon>Arthropoda</taxon>
        <taxon>Crustacea</taxon>
        <taxon>Multicrustacea</taxon>
        <taxon>Malacostraca</taxon>
        <taxon>Eumalacostraca</taxon>
        <taxon>Eucarida</taxon>
        <taxon>Decapoda</taxon>
        <taxon>Pleocyemata</taxon>
        <taxon>Caridea</taxon>
        <taxon>Atyoidea</taxon>
        <taxon>Atyidae</taxon>
        <taxon>Halocaridina</taxon>
    </lineage>
</organism>
<dbReference type="GO" id="GO:0006449">
    <property type="term" value="P:regulation of translational termination"/>
    <property type="evidence" value="ECO:0007669"/>
    <property type="project" value="TreeGrafter"/>
</dbReference>
<dbReference type="PANTHER" id="PTHR12117:SF0">
    <property type="entry name" value="PROLYL 3-HYDROXYLASE OGFOD1"/>
    <property type="match status" value="1"/>
</dbReference>
<evidence type="ECO:0000313" key="3">
    <source>
        <dbReference type="EMBL" id="KAK7085385.1"/>
    </source>
</evidence>
<reference evidence="3 4" key="1">
    <citation type="submission" date="2023-11" db="EMBL/GenBank/DDBJ databases">
        <title>Halocaridina rubra genome assembly.</title>
        <authorList>
            <person name="Smith C."/>
        </authorList>
    </citation>
    <scope>NUCLEOTIDE SEQUENCE [LARGE SCALE GENOMIC DNA]</scope>
    <source>
        <strain evidence="3">EP-1</strain>
        <tissue evidence="3">Whole</tissue>
    </source>
</reference>
<comment type="caution">
    <text evidence="3">The sequence shown here is derived from an EMBL/GenBank/DDBJ whole genome shotgun (WGS) entry which is preliminary data.</text>
</comment>
<dbReference type="Proteomes" id="UP001381693">
    <property type="component" value="Unassembled WGS sequence"/>
</dbReference>
<dbReference type="PANTHER" id="PTHR12117">
    <property type="entry name" value="HISTONE ACETYLTRANSFERASE COMPLEX"/>
    <property type="match status" value="1"/>
</dbReference>
<dbReference type="InterPro" id="IPR051842">
    <property type="entry name" value="uS12_prolyl_hydroxylase"/>
</dbReference>
<evidence type="ECO:0000256" key="1">
    <source>
        <dbReference type="SAM" id="MobiDB-lite"/>
    </source>
</evidence>
<feature type="non-terminal residue" evidence="3">
    <location>
        <position position="1"/>
    </location>
</feature>
<dbReference type="GO" id="GO:0005737">
    <property type="term" value="C:cytoplasm"/>
    <property type="evidence" value="ECO:0007669"/>
    <property type="project" value="TreeGrafter"/>
</dbReference>
<dbReference type="Pfam" id="PF10637">
    <property type="entry name" value="Ofd1_CTDD"/>
    <property type="match status" value="1"/>
</dbReference>